<dbReference type="InParanoid" id="E9GEB4"/>
<feature type="chain" id="PRO_5003236944" evidence="1">
    <location>
        <begin position="20"/>
        <end position="164"/>
    </location>
</feature>
<dbReference type="OrthoDB" id="10492852at2759"/>
<organism evidence="2 3">
    <name type="scientific">Daphnia pulex</name>
    <name type="common">Water flea</name>
    <dbReference type="NCBI Taxonomy" id="6669"/>
    <lineage>
        <taxon>Eukaryota</taxon>
        <taxon>Metazoa</taxon>
        <taxon>Ecdysozoa</taxon>
        <taxon>Arthropoda</taxon>
        <taxon>Crustacea</taxon>
        <taxon>Branchiopoda</taxon>
        <taxon>Diplostraca</taxon>
        <taxon>Cladocera</taxon>
        <taxon>Anomopoda</taxon>
        <taxon>Daphniidae</taxon>
        <taxon>Daphnia</taxon>
    </lineage>
</organism>
<name>E9GEB4_DAPPU</name>
<feature type="signal peptide" evidence="1">
    <location>
        <begin position="1"/>
        <end position="19"/>
    </location>
</feature>
<dbReference type="Proteomes" id="UP000000305">
    <property type="component" value="Unassembled WGS sequence"/>
</dbReference>
<reference evidence="2 3" key="1">
    <citation type="journal article" date="2011" name="Science">
        <title>The ecoresponsive genome of Daphnia pulex.</title>
        <authorList>
            <person name="Colbourne J.K."/>
            <person name="Pfrender M.E."/>
            <person name="Gilbert D."/>
            <person name="Thomas W.K."/>
            <person name="Tucker A."/>
            <person name="Oakley T.H."/>
            <person name="Tokishita S."/>
            <person name="Aerts A."/>
            <person name="Arnold G.J."/>
            <person name="Basu M.K."/>
            <person name="Bauer D.J."/>
            <person name="Caceres C.E."/>
            <person name="Carmel L."/>
            <person name="Casola C."/>
            <person name="Choi J.H."/>
            <person name="Detter J.C."/>
            <person name="Dong Q."/>
            <person name="Dusheyko S."/>
            <person name="Eads B.D."/>
            <person name="Frohlich T."/>
            <person name="Geiler-Samerotte K.A."/>
            <person name="Gerlach D."/>
            <person name="Hatcher P."/>
            <person name="Jogdeo S."/>
            <person name="Krijgsveld J."/>
            <person name="Kriventseva E.V."/>
            <person name="Kultz D."/>
            <person name="Laforsch C."/>
            <person name="Lindquist E."/>
            <person name="Lopez J."/>
            <person name="Manak J.R."/>
            <person name="Muller J."/>
            <person name="Pangilinan J."/>
            <person name="Patwardhan R.P."/>
            <person name="Pitluck S."/>
            <person name="Pritham E.J."/>
            <person name="Rechtsteiner A."/>
            <person name="Rho M."/>
            <person name="Rogozin I.B."/>
            <person name="Sakarya O."/>
            <person name="Salamov A."/>
            <person name="Schaack S."/>
            <person name="Shapiro H."/>
            <person name="Shiga Y."/>
            <person name="Skalitzky C."/>
            <person name="Smith Z."/>
            <person name="Souvorov A."/>
            <person name="Sung W."/>
            <person name="Tang Z."/>
            <person name="Tsuchiya D."/>
            <person name="Tu H."/>
            <person name="Vos H."/>
            <person name="Wang M."/>
            <person name="Wolf Y.I."/>
            <person name="Yamagata H."/>
            <person name="Yamada T."/>
            <person name="Ye Y."/>
            <person name="Shaw J.R."/>
            <person name="Andrews J."/>
            <person name="Crease T.J."/>
            <person name="Tang H."/>
            <person name="Lucas S.M."/>
            <person name="Robertson H.M."/>
            <person name="Bork P."/>
            <person name="Koonin E.V."/>
            <person name="Zdobnov E.M."/>
            <person name="Grigoriev I.V."/>
            <person name="Lynch M."/>
            <person name="Boore J.L."/>
        </authorList>
    </citation>
    <scope>NUCLEOTIDE SEQUENCE [LARGE SCALE GENOMIC DNA]</scope>
</reference>
<accession>E9GEB4</accession>
<evidence type="ECO:0000313" key="3">
    <source>
        <dbReference type="Proteomes" id="UP000000305"/>
    </source>
</evidence>
<evidence type="ECO:0000256" key="1">
    <source>
        <dbReference type="SAM" id="SignalP"/>
    </source>
</evidence>
<sequence>MKGLSILTLVIVAITCVVAQEDSDDGSVLDFAADETAMADDRNTGDLIINCRNCHPHCPPSCVKPPQHHYNYHHRPYSHQCPTCPPRPTCPILTCRPILPCPKPTCPPHHCPLCPICPTKPTCPTCTTRPPCPTKCPTKPPHCYHPHPTLIGVCLDVDLGIAGK</sequence>
<keyword evidence="3" id="KW-1185">Reference proteome</keyword>
<gene>
    <name evidence="2" type="ORF">DAPPUDRAFT_302638</name>
</gene>
<proteinExistence type="predicted"/>
<dbReference type="EMBL" id="GL732540">
    <property type="protein sequence ID" value="EFX82336.1"/>
    <property type="molecule type" value="Genomic_DNA"/>
</dbReference>
<evidence type="ECO:0000313" key="2">
    <source>
        <dbReference type="EMBL" id="EFX82336.1"/>
    </source>
</evidence>
<dbReference type="AlphaFoldDB" id="E9GEB4"/>
<keyword evidence="1" id="KW-0732">Signal</keyword>
<protein>
    <submittedName>
        <fullName evidence="2">Uncharacterized protein</fullName>
    </submittedName>
</protein>
<dbReference type="KEGG" id="dpx:DAPPUDRAFT_302638"/>
<dbReference type="HOGENOM" id="CLU_114679_0_0_1"/>